<protein>
    <submittedName>
        <fullName evidence="3">F-box domain-containing protein</fullName>
    </submittedName>
</protein>
<feature type="domain" description="F-box" evidence="1">
    <location>
        <begin position="1"/>
        <end position="39"/>
    </location>
</feature>
<evidence type="ECO:0000313" key="3">
    <source>
        <dbReference type="WBParaSite" id="Csp11.Scaffold629.g9865.t1"/>
    </source>
</evidence>
<accession>A0A1I7UJ75</accession>
<organism evidence="2 3">
    <name type="scientific">Caenorhabditis tropicalis</name>
    <dbReference type="NCBI Taxonomy" id="1561998"/>
    <lineage>
        <taxon>Eukaryota</taxon>
        <taxon>Metazoa</taxon>
        <taxon>Ecdysozoa</taxon>
        <taxon>Nematoda</taxon>
        <taxon>Chromadorea</taxon>
        <taxon>Rhabditida</taxon>
        <taxon>Rhabditina</taxon>
        <taxon>Rhabditomorpha</taxon>
        <taxon>Rhabditoidea</taxon>
        <taxon>Rhabditidae</taxon>
        <taxon>Peloderinae</taxon>
        <taxon>Caenorhabditis</taxon>
    </lineage>
</organism>
<dbReference type="AlphaFoldDB" id="A0A1I7UJ75"/>
<evidence type="ECO:0000313" key="2">
    <source>
        <dbReference type="Proteomes" id="UP000095282"/>
    </source>
</evidence>
<evidence type="ECO:0000259" key="1">
    <source>
        <dbReference type="PROSITE" id="PS50181"/>
    </source>
</evidence>
<proteinExistence type="predicted"/>
<name>A0A1I7UJ75_9PELO</name>
<sequence>MNLFNFPLQIQSEILNRMELSEIFSLSFCSQKTKEIIRNHWMIPLKMHIQLVPSDSNQTVFSIGTDDDNLSKILISEREFLLEEDTVSLKFSDTVVLSCGVFWSSYGTVWIKYDPEDSPNAAITDYLKDLFSIE</sequence>
<dbReference type="Pfam" id="PF00646">
    <property type="entry name" value="F-box"/>
    <property type="match status" value="1"/>
</dbReference>
<keyword evidence="2" id="KW-1185">Reference proteome</keyword>
<dbReference type="Proteomes" id="UP000095282">
    <property type="component" value="Unplaced"/>
</dbReference>
<reference evidence="3" key="1">
    <citation type="submission" date="2016-11" db="UniProtKB">
        <authorList>
            <consortium name="WormBaseParasite"/>
        </authorList>
    </citation>
    <scope>IDENTIFICATION</scope>
</reference>
<dbReference type="WBParaSite" id="Csp11.Scaffold629.g9865.t1">
    <property type="protein sequence ID" value="Csp11.Scaffold629.g9865.t1"/>
    <property type="gene ID" value="Csp11.Scaffold629.g9865"/>
</dbReference>
<dbReference type="InterPro" id="IPR001810">
    <property type="entry name" value="F-box_dom"/>
</dbReference>
<dbReference type="PROSITE" id="PS50181">
    <property type="entry name" value="FBOX"/>
    <property type="match status" value="1"/>
</dbReference>